<evidence type="ECO:0000313" key="2">
    <source>
        <dbReference type="EMBL" id="KAB2605946.1"/>
    </source>
</evidence>
<dbReference type="Proteomes" id="UP000327157">
    <property type="component" value="Chromosome 11"/>
</dbReference>
<dbReference type="AlphaFoldDB" id="A0A5N5FS28"/>
<sequence length="646" mass="72675">MSILENNVSAIQEARQDLRETTPLLSLKERGVKEITILKETTTKRLRLLDELLTLFGKQGEFEVSQGLKSHATFTLWQTHILPIYPMDALCLMQVSPSELYYNLVNIIAQPSLKVEHIHWDRAFVLVLPHTAGIPRLSLGHPQQGKDCRSFEYGPQLLSTKSILKLLHLSNIEGLLCILGHKPKVPFGTWDGTEQNGTRRSVPRLVCLKLVERAIPRDEFWVNFRSTSPLGRTRSTSVEHKIITSSSPSSSTLFLSEGIFAPAPFCSVLSRPVLSSPVPSRSVPSRPVCIPNDTVLEKQDMAIANLQAQIANLNSQLSQYAKRSTMQSVPTFGVSYRQEYQANQCPQRDQGSQNQTNKAQQGEYWQPYKEFYTMPMQPPQSALQQFQPNLGSSIDCAKILDVLISLTHELQNQAQVMNELKNQIGEIAEFMGQMQEQSELSDSTIEIAEAITLESGMEVGDEPQTSKPSQNMDEQLLLDEEEDNKAMAKEEQPLPQPHMPSISSTTTKVSLNSILPNPIPPNVPIPCRFMQSKEEEGKKGIFETFPKNQEQEVVGECLEFIKEGILETTIPKEVGFYDMGQVITLKTPNLAEFSSPTTFKWVFILEFMSEHTEFKPLPDHFKYHLPFKDHLHAVGTKGAKKEVSFG</sequence>
<proteinExistence type="predicted"/>
<dbReference type="EMBL" id="SMOL01000559">
    <property type="protein sequence ID" value="KAB2605946.1"/>
    <property type="molecule type" value="Genomic_DNA"/>
</dbReference>
<comment type="caution">
    <text evidence="2">The sequence shown here is derived from an EMBL/GenBank/DDBJ whole genome shotgun (WGS) entry which is preliminary data.</text>
</comment>
<organism evidence="2 3">
    <name type="scientific">Pyrus ussuriensis x Pyrus communis</name>
    <dbReference type="NCBI Taxonomy" id="2448454"/>
    <lineage>
        <taxon>Eukaryota</taxon>
        <taxon>Viridiplantae</taxon>
        <taxon>Streptophyta</taxon>
        <taxon>Embryophyta</taxon>
        <taxon>Tracheophyta</taxon>
        <taxon>Spermatophyta</taxon>
        <taxon>Magnoliopsida</taxon>
        <taxon>eudicotyledons</taxon>
        <taxon>Gunneridae</taxon>
        <taxon>Pentapetalae</taxon>
        <taxon>rosids</taxon>
        <taxon>fabids</taxon>
        <taxon>Rosales</taxon>
        <taxon>Rosaceae</taxon>
        <taxon>Amygdaloideae</taxon>
        <taxon>Maleae</taxon>
        <taxon>Pyrus</taxon>
    </lineage>
</organism>
<reference evidence="2 3" key="1">
    <citation type="submission" date="2019-09" db="EMBL/GenBank/DDBJ databases">
        <authorList>
            <person name="Ou C."/>
        </authorList>
    </citation>
    <scope>NUCLEOTIDE SEQUENCE [LARGE SCALE GENOMIC DNA]</scope>
    <source>
        <strain evidence="2">S2</strain>
        <tissue evidence="2">Leaf</tissue>
    </source>
</reference>
<name>A0A5N5FS28_9ROSA</name>
<reference evidence="2 3" key="3">
    <citation type="submission" date="2019-11" db="EMBL/GenBank/DDBJ databases">
        <title>A de novo genome assembly of a pear dwarfing rootstock.</title>
        <authorList>
            <person name="Wang F."/>
            <person name="Wang J."/>
            <person name="Li S."/>
            <person name="Zhang Y."/>
            <person name="Fang M."/>
            <person name="Ma L."/>
            <person name="Zhao Y."/>
            <person name="Jiang S."/>
        </authorList>
    </citation>
    <scope>NUCLEOTIDE SEQUENCE [LARGE SCALE GENOMIC DNA]</scope>
    <source>
        <strain evidence="2">S2</strain>
        <tissue evidence="2">Leaf</tissue>
    </source>
</reference>
<accession>A0A5N5FS28</accession>
<evidence type="ECO:0000256" key="1">
    <source>
        <dbReference type="SAM" id="Coils"/>
    </source>
</evidence>
<reference evidence="3" key="2">
    <citation type="submission" date="2019-10" db="EMBL/GenBank/DDBJ databases">
        <title>A de novo genome assembly of a pear dwarfing rootstock.</title>
        <authorList>
            <person name="Wang F."/>
            <person name="Wang J."/>
            <person name="Li S."/>
            <person name="Zhang Y."/>
            <person name="Fang M."/>
            <person name="Ma L."/>
            <person name="Zhao Y."/>
            <person name="Jiang S."/>
        </authorList>
    </citation>
    <scope>NUCLEOTIDE SEQUENCE [LARGE SCALE GENOMIC DNA]</scope>
</reference>
<evidence type="ECO:0000313" key="3">
    <source>
        <dbReference type="Proteomes" id="UP000327157"/>
    </source>
</evidence>
<feature type="coiled-coil region" evidence="1">
    <location>
        <begin position="296"/>
        <end position="323"/>
    </location>
</feature>
<protein>
    <submittedName>
        <fullName evidence="2">Uncharacterized protein</fullName>
    </submittedName>
</protein>
<keyword evidence="1" id="KW-0175">Coiled coil</keyword>
<gene>
    <name evidence="2" type="ORF">D8674_005663</name>
</gene>
<keyword evidence="3" id="KW-1185">Reference proteome</keyword>